<name>A0A7S4SUC8_9STRA</name>
<evidence type="ECO:0000256" key="6">
    <source>
        <dbReference type="SAM" id="Phobius"/>
    </source>
</evidence>
<evidence type="ECO:0000256" key="1">
    <source>
        <dbReference type="ARBA" id="ARBA00004496"/>
    </source>
</evidence>
<gene>
    <name evidence="7" type="ORF">DBRI00130_LOCUS39454</name>
</gene>
<dbReference type="Pfam" id="PF10237">
    <property type="entry name" value="N6-adenineMlase"/>
    <property type="match status" value="1"/>
</dbReference>
<protein>
    <submittedName>
        <fullName evidence="7">Uncharacterized protein</fullName>
    </submittedName>
</protein>
<dbReference type="EMBL" id="HBNS01054375">
    <property type="protein sequence ID" value="CAE4656451.1"/>
    <property type="molecule type" value="Transcribed_RNA"/>
</dbReference>
<keyword evidence="4" id="KW-0808">Transferase</keyword>
<reference evidence="7" key="1">
    <citation type="submission" date="2021-01" db="EMBL/GenBank/DDBJ databases">
        <authorList>
            <person name="Corre E."/>
            <person name="Pelletier E."/>
            <person name="Niang G."/>
            <person name="Scheremetjew M."/>
            <person name="Finn R."/>
            <person name="Kale V."/>
            <person name="Holt S."/>
            <person name="Cochrane G."/>
            <person name="Meng A."/>
            <person name="Brown T."/>
            <person name="Cohen L."/>
        </authorList>
    </citation>
    <scope>NUCLEOTIDE SEQUENCE</scope>
    <source>
        <strain evidence="7">GSO104</strain>
    </source>
</reference>
<sequence>MPIYSSAHNIPHIKARQGYYLHLNLLNMSNKYSLAGLLLLAILSVHTLNAFIPFHKVLPPLHLGRSIHSNVPVLFAKRKRKKSSKKDDKKTATSEPQTNLATQRPPATLAGVVEDHRFEQFFYDEGTANQLYQLVDRFERPLLLCNPTLAVLAEKKNKSYRLLDRDTRFNFLSGYVQFSLTEPHLITDYDFDAVFIDPPFANVTPEQVARCLRLIDADKVPLYVAYNSRREETLLKALNALDAPNLERKWSLSYKEGVSFETQDSIWLYGPENM</sequence>
<dbReference type="GO" id="GO:0008168">
    <property type="term" value="F:methyltransferase activity"/>
    <property type="evidence" value="ECO:0007669"/>
    <property type="project" value="UniProtKB-KW"/>
</dbReference>
<proteinExistence type="predicted"/>
<keyword evidence="6" id="KW-1133">Transmembrane helix</keyword>
<evidence type="ECO:0000256" key="4">
    <source>
        <dbReference type="ARBA" id="ARBA00022679"/>
    </source>
</evidence>
<keyword evidence="2" id="KW-0963">Cytoplasm</keyword>
<keyword evidence="6" id="KW-0472">Membrane</keyword>
<keyword evidence="3" id="KW-0489">Methyltransferase</keyword>
<feature type="transmembrane region" description="Helical" evidence="6">
    <location>
        <begin position="32"/>
        <end position="52"/>
    </location>
</feature>
<evidence type="ECO:0000313" key="7">
    <source>
        <dbReference type="EMBL" id="CAE4656451.1"/>
    </source>
</evidence>
<accession>A0A7S4SUC8</accession>
<evidence type="ECO:0000256" key="3">
    <source>
        <dbReference type="ARBA" id="ARBA00022603"/>
    </source>
</evidence>
<organism evidence="7">
    <name type="scientific">Ditylum brightwellii</name>
    <dbReference type="NCBI Taxonomy" id="49249"/>
    <lineage>
        <taxon>Eukaryota</taxon>
        <taxon>Sar</taxon>
        <taxon>Stramenopiles</taxon>
        <taxon>Ochrophyta</taxon>
        <taxon>Bacillariophyta</taxon>
        <taxon>Mediophyceae</taxon>
        <taxon>Lithodesmiophycidae</taxon>
        <taxon>Lithodesmiales</taxon>
        <taxon>Lithodesmiaceae</taxon>
        <taxon>Ditylum</taxon>
    </lineage>
</organism>
<comment type="subcellular location">
    <subcellularLocation>
        <location evidence="1">Cytoplasm</location>
    </subcellularLocation>
</comment>
<dbReference type="InterPro" id="IPR041370">
    <property type="entry name" value="Mlase_EEF1AKMT1/ZCCHC4"/>
</dbReference>
<feature type="region of interest" description="Disordered" evidence="5">
    <location>
        <begin position="77"/>
        <end position="106"/>
    </location>
</feature>
<dbReference type="GO" id="GO:0032259">
    <property type="term" value="P:methylation"/>
    <property type="evidence" value="ECO:0007669"/>
    <property type="project" value="UniProtKB-KW"/>
</dbReference>
<dbReference type="AlphaFoldDB" id="A0A7S4SUC8"/>
<keyword evidence="6" id="KW-0812">Transmembrane</keyword>
<evidence type="ECO:0000256" key="5">
    <source>
        <dbReference type="SAM" id="MobiDB-lite"/>
    </source>
</evidence>
<feature type="compositionally biased region" description="Polar residues" evidence="5">
    <location>
        <begin position="93"/>
        <end position="102"/>
    </location>
</feature>
<evidence type="ECO:0000256" key="2">
    <source>
        <dbReference type="ARBA" id="ARBA00022490"/>
    </source>
</evidence>
<dbReference type="GO" id="GO:0005737">
    <property type="term" value="C:cytoplasm"/>
    <property type="evidence" value="ECO:0007669"/>
    <property type="project" value="UniProtKB-SubCell"/>
</dbReference>